<dbReference type="InterPro" id="IPR046373">
    <property type="entry name" value="Acyl-CoA_Oxase/DH_mid-dom_sf"/>
</dbReference>
<dbReference type="FunFam" id="2.40.110.10:FF:000002">
    <property type="entry name" value="Acyl-CoA dehydrogenase fadE12"/>
    <property type="match status" value="1"/>
</dbReference>
<comment type="caution">
    <text evidence="10">The sequence shown here is derived from an EMBL/GenBank/DDBJ whole genome shotgun (WGS) entry which is preliminary data.</text>
</comment>
<dbReference type="Pfam" id="PF02770">
    <property type="entry name" value="Acyl-CoA_dh_M"/>
    <property type="match status" value="1"/>
</dbReference>
<evidence type="ECO:0000313" key="10">
    <source>
        <dbReference type="EMBL" id="TCB95470.1"/>
    </source>
</evidence>
<reference evidence="10 11" key="1">
    <citation type="submission" date="2019-02" db="EMBL/GenBank/DDBJ databases">
        <title>Jishengella sp. nov., isolated from a root of Zingiber montanum.</title>
        <authorList>
            <person name="Kuncharoen N."/>
            <person name="Kudo T."/>
            <person name="Masahiro Y."/>
            <person name="Ohkuma M."/>
            <person name="Tanasupawat S."/>
        </authorList>
    </citation>
    <scope>NUCLEOTIDE SEQUENCE [LARGE SCALE GENOMIC DNA]</scope>
    <source>
        <strain evidence="10 11">PLAI 1-1</strain>
    </source>
</reference>
<evidence type="ECO:0000256" key="1">
    <source>
        <dbReference type="ARBA" id="ARBA00001974"/>
    </source>
</evidence>
<dbReference type="OrthoDB" id="3176804at2"/>
<keyword evidence="3 6" id="KW-0285">Flavoprotein</keyword>
<evidence type="ECO:0000313" key="11">
    <source>
        <dbReference type="Proteomes" id="UP000292274"/>
    </source>
</evidence>
<dbReference type="InterPro" id="IPR009100">
    <property type="entry name" value="AcylCoA_DH/oxidase_NM_dom_sf"/>
</dbReference>
<dbReference type="InterPro" id="IPR013786">
    <property type="entry name" value="AcylCoA_DH/ox_N"/>
</dbReference>
<accession>A0A4R0GE22</accession>
<organism evidence="10 11">
    <name type="scientific">Micromonospora zingiberis</name>
    <dbReference type="NCBI Taxonomy" id="2053011"/>
    <lineage>
        <taxon>Bacteria</taxon>
        <taxon>Bacillati</taxon>
        <taxon>Actinomycetota</taxon>
        <taxon>Actinomycetes</taxon>
        <taxon>Micromonosporales</taxon>
        <taxon>Micromonosporaceae</taxon>
        <taxon>Micromonospora</taxon>
    </lineage>
</organism>
<dbReference type="Pfam" id="PF02771">
    <property type="entry name" value="Acyl-CoA_dh_N"/>
    <property type="match status" value="1"/>
</dbReference>
<dbReference type="EMBL" id="SJJR01000014">
    <property type="protein sequence ID" value="TCB95470.1"/>
    <property type="molecule type" value="Genomic_DNA"/>
</dbReference>
<keyword evidence="5 6" id="KW-0560">Oxidoreductase</keyword>
<comment type="similarity">
    <text evidence="2 6">Belongs to the acyl-CoA dehydrogenase family.</text>
</comment>
<dbReference type="Gene3D" id="1.20.140.10">
    <property type="entry name" value="Butyryl-CoA Dehydrogenase, subunit A, domain 3"/>
    <property type="match status" value="1"/>
</dbReference>
<evidence type="ECO:0000256" key="2">
    <source>
        <dbReference type="ARBA" id="ARBA00009347"/>
    </source>
</evidence>
<dbReference type="SUPFAM" id="SSF56645">
    <property type="entry name" value="Acyl-CoA dehydrogenase NM domain-like"/>
    <property type="match status" value="1"/>
</dbReference>
<evidence type="ECO:0000259" key="9">
    <source>
        <dbReference type="Pfam" id="PF02771"/>
    </source>
</evidence>
<dbReference type="PANTHER" id="PTHR43884:SF12">
    <property type="entry name" value="ISOVALERYL-COA DEHYDROGENASE, MITOCHONDRIAL-RELATED"/>
    <property type="match status" value="1"/>
</dbReference>
<protein>
    <submittedName>
        <fullName evidence="10">Acyl-CoA dehydrogenase</fullName>
    </submittedName>
</protein>
<feature type="domain" description="Acyl-CoA dehydrogenase/oxidase N-terminal" evidence="9">
    <location>
        <begin position="7"/>
        <end position="122"/>
    </location>
</feature>
<dbReference type="GO" id="GO:0050660">
    <property type="term" value="F:flavin adenine dinucleotide binding"/>
    <property type="evidence" value="ECO:0007669"/>
    <property type="project" value="InterPro"/>
</dbReference>
<comment type="cofactor">
    <cofactor evidence="1 6">
        <name>FAD</name>
        <dbReference type="ChEBI" id="CHEBI:57692"/>
    </cofactor>
</comment>
<dbReference type="Gene3D" id="1.10.540.10">
    <property type="entry name" value="Acyl-CoA dehydrogenase/oxidase, N-terminal domain"/>
    <property type="match status" value="1"/>
</dbReference>
<dbReference type="AlphaFoldDB" id="A0A4R0GE22"/>
<dbReference type="RefSeq" id="WP_131305840.1">
    <property type="nucleotide sequence ID" value="NZ_SJJR01000014.1"/>
</dbReference>
<sequence>MKRNLYTDDHEQFRDVVRTFVARSVVDNLDRWESERLIDREVWRAAGKQGVIGLSAPAEYGGAGQHHDYRYRNIVLEELARVHATSLASSFSLQDDITIPYLLTLGSAEQRARWLPAMVAGELIGAIAMTEPGTGSDLRGIRTTGRRVDGGWLVNGAKTFITSGINADLVIVVARTDDSGGLSLLVVERDMAGFSRGRKLAKIGLHAQDTAELFFADVFVPDANVLGELGGGLRQLVGLLPLERLSIAAHAVAVADVVLTDTLTYVDERHAFGQPIADFQNTRFELAAMATEVDVARAFVDKAILAHGDGDLTVVDAAKAKLFASEMQNRVIDRCLQLHGGYGYMLEYPVARAFSDARVQRIFGGTNEIMKEIIGRDLVGRR</sequence>
<evidence type="ECO:0000256" key="3">
    <source>
        <dbReference type="ARBA" id="ARBA00022630"/>
    </source>
</evidence>
<dbReference type="InterPro" id="IPR009075">
    <property type="entry name" value="AcylCo_DH/oxidase_C"/>
</dbReference>
<dbReference type="SUPFAM" id="SSF47203">
    <property type="entry name" value="Acyl-CoA dehydrogenase C-terminal domain-like"/>
    <property type="match status" value="1"/>
</dbReference>
<dbReference type="Proteomes" id="UP000292274">
    <property type="component" value="Unassembled WGS sequence"/>
</dbReference>
<feature type="domain" description="Acyl-CoA dehydrogenase/oxidase C-terminal" evidence="7">
    <location>
        <begin position="230"/>
        <end position="378"/>
    </location>
</feature>
<feature type="domain" description="Acyl-CoA oxidase/dehydrogenase middle" evidence="8">
    <location>
        <begin position="126"/>
        <end position="218"/>
    </location>
</feature>
<dbReference type="GO" id="GO:0003995">
    <property type="term" value="F:acyl-CoA dehydrogenase activity"/>
    <property type="evidence" value="ECO:0007669"/>
    <property type="project" value="InterPro"/>
</dbReference>
<dbReference type="Gene3D" id="2.40.110.10">
    <property type="entry name" value="Butyryl-CoA Dehydrogenase, subunit A, domain 2"/>
    <property type="match status" value="1"/>
</dbReference>
<evidence type="ECO:0000259" key="7">
    <source>
        <dbReference type="Pfam" id="PF00441"/>
    </source>
</evidence>
<keyword evidence="11" id="KW-1185">Reference proteome</keyword>
<evidence type="ECO:0000256" key="5">
    <source>
        <dbReference type="ARBA" id="ARBA00023002"/>
    </source>
</evidence>
<dbReference type="Pfam" id="PF00441">
    <property type="entry name" value="Acyl-CoA_dh_1"/>
    <property type="match status" value="1"/>
</dbReference>
<dbReference type="FunFam" id="1.20.140.10:FF:000001">
    <property type="entry name" value="Acyl-CoA dehydrogenase"/>
    <property type="match status" value="1"/>
</dbReference>
<evidence type="ECO:0000256" key="6">
    <source>
        <dbReference type="RuleBase" id="RU362125"/>
    </source>
</evidence>
<dbReference type="InterPro" id="IPR006091">
    <property type="entry name" value="Acyl-CoA_Oxase/DH_mid-dom"/>
</dbReference>
<dbReference type="InterPro" id="IPR036250">
    <property type="entry name" value="AcylCo_DH-like_C"/>
</dbReference>
<evidence type="ECO:0000256" key="4">
    <source>
        <dbReference type="ARBA" id="ARBA00022827"/>
    </source>
</evidence>
<name>A0A4R0GE22_9ACTN</name>
<gene>
    <name evidence="10" type="ORF">E0H26_20000</name>
</gene>
<evidence type="ECO:0000259" key="8">
    <source>
        <dbReference type="Pfam" id="PF02770"/>
    </source>
</evidence>
<dbReference type="InterPro" id="IPR006089">
    <property type="entry name" value="Acyl-CoA_DH_CS"/>
</dbReference>
<dbReference type="InterPro" id="IPR037069">
    <property type="entry name" value="AcylCoA_DH/ox_N_sf"/>
</dbReference>
<dbReference type="PANTHER" id="PTHR43884">
    <property type="entry name" value="ACYL-COA DEHYDROGENASE"/>
    <property type="match status" value="1"/>
</dbReference>
<proteinExistence type="inferred from homology"/>
<keyword evidence="4 6" id="KW-0274">FAD</keyword>
<dbReference type="PROSITE" id="PS00073">
    <property type="entry name" value="ACYL_COA_DH_2"/>
    <property type="match status" value="1"/>
</dbReference>
<dbReference type="PIRSF" id="PIRSF016578">
    <property type="entry name" value="HsaA"/>
    <property type="match status" value="1"/>
</dbReference>